<dbReference type="InterPro" id="IPR036420">
    <property type="entry name" value="BRCT_dom_sf"/>
</dbReference>
<keyword evidence="5" id="KW-0227">DNA damage</keyword>
<dbReference type="InterPro" id="IPR001357">
    <property type="entry name" value="BRCT_dom"/>
</dbReference>
<dbReference type="GO" id="GO:0033314">
    <property type="term" value="P:mitotic DNA replication checkpoint signaling"/>
    <property type="evidence" value="ECO:0007669"/>
    <property type="project" value="TreeGrafter"/>
</dbReference>
<evidence type="ECO:0000256" key="5">
    <source>
        <dbReference type="ARBA" id="ARBA00022763"/>
    </source>
</evidence>
<evidence type="ECO:0000256" key="3">
    <source>
        <dbReference type="ARBA" id="ARBA00022490"/>
    </source>
</evidence>
<dbReference type="SMART" id="SM00292">
    <property type="entry name" value="BRCT"/>
    <property type="match status" value="4"/>
</dbReference>
<dbReference type="PANTHER" id="PTHR13561:SF20">
    <property type="entry name" value="DNA TOPOISOMERASE 2-BINDING PROTEIN 1"/>
    <property type="match status" value="1"/>
</dbReference>
<dbReference type="FunFam" id="3.40.50.10190:FF:000018">
    <property type="entry name" value="DNA topoisomerase 2-binding protein 1"/>
    <property type="match status" value="1"/>
</dbReference>
<gene>
    <name evidence="10" type="ORF">A3Q56_06016</name>
</gene>
<dbReference type="PROSITE" id="PS50172">
    <property type="entry name" value="BRCT"/>
    <property type="match status" value="3"/>
</dbReference>
<evidence type="ECO:0000256" key="7">
    <source>
        <dbReference type="ARBA" id="ARBA00023212"/>
    </source>
</evidence>
<feature type="non-terminal residue" evidence="10">
    <location>
        <position position="1"/>
    </location>
</feature>
<comment type="subcellular location">
    <subcellularLocation>
        <location evidence="2">Cytoplasm</location>
        <location evidence="2">Cytoskeleton</location>
        <location evidence="2">Microtubule organizing center</location>
        <location evidence="2">Centrosome</location>
    </subcellularLocation>
    <subcellularLocation>
        <location evidence="1">Nucleus</location>
    </subcellularLocation>
</comment>
<evidence type="ECO:0000256" key="1">
    <source>
        <dbReference type="ARBA" id="ARBA00004123"/>
    </source>
</evidence>
<feature type="domain" description="BRCT" evidence="9">
    <location>
        <begin position="233"/>
        <end position="319"/>
    </location>
</feature>
<evidence type="ECO:0000256" key="6">
    <source>
        <dbReference type="ARBA" id="ARBA00023204"/>
    </source>
</evidence>
<comment type="caution">
    <text evidence="10">The sequence shown here is derived from an EMBL/GenBank/DDBJ whole genome shotgun (WGS) entry which is preliminary data.</text>
</comment>
<dbReference type="Pfam" id="PF16770">
    <property type="entry name" value="RTT107_BRCT_5"/>
    <property type="match status" value="1"/>
</dbReference>
<evidence type="ECO:0000256" key="8">
    <source>
        <dbReference type="ARBA" id="ARBA00023242"/>
    </source>
</evidence>
<dbReference type="Proteomes" id="UP000078046">
    <property type="component" value="Unassembled WGS sequence"/>
</dbReference>
<dbReference type="CDD" id="cd17738">
    <property type="entry name" value="BRCT_TopBP1_rpt7"/>
    <property type="match status" value="1"/>
</dbReference>
<keyword evidence="3" id="KW-0963">Cytoplasm</keyword>
<dbReference type="Gene3D" id="3.30.420.10">
    <property type="entry name" value="Ribonuclease H-like superfamily/Ribonuclease H"/>
    <property type="match status" value="1"/>
</dbReference>
<dbReference type="GO" id="GO:0006270">
    <property type="term" value="P:DNA replication initiation"/>
    <property type="evidence" value="ECO:0007669"/>
    <property type="project" value="TreeGrafter"/>
</dbReference>
<evidence type="ECO:0000313" key="11">
    <source>
        <dbReference type="Proteomes" id="UP000078046"/>
    </source>
</evidence>
<dbReference type="OrthoDB" id="273147at2759"/>
<feature type="domain" description="BRCT" evidence="9">
    <location>
        <begin position="331"/>
        <end position="427"/>
    </location>
</feature>
<name>A0A177AYJ5_9BILA</name>
<organism evidence="10 11">
    <name type="scientific">Intoshia linei</name>
    <dbReference type="NCBI Taxonomy" id="1819745"/>
    <lineage>
        <taxon>Eukaryota</taxon>
        <taxon>Metazoa</taxon>
        <taxon>Spiralia</taxon>
        <taxon>Lophotrochozoa</taxon>
        <taxon>Mesozoa</taxon>
        <taxon>Orthonectida</taxon>
        <taxon>Rhopaluridae</taxon>
        <taxon>Intoshia</taxon>
    </lineage>
</organism>
<dbReference type="GO" id="GO:0006281">
    <property type="term" value="P:DNA repair"/>
    <property type="evidence" value="ECO:0007669"/>
    <property type="project" value="UniProtKB-KW"/>
</dbReference>
<keyword evidence="6" id="KW-0234">DNA repair</keyword>
<dbReference type="Pfam" id="PF23294">
    <property type="entry name" value="BRCT_TopB1_SLF1"/>
    <property type="match status" value="1"/>
</dbReference>
<evidence type="ECO:0000259" key="9">
    <source>
        <dbReference type="PROSITE" id="PS50172"/>
    </source>
</evidence>
<dbReference type="PANTHER" id="PTHR13561">
    <property type="entry name" value="DNA REPLICATION REGULATOR DPB11-RELATED"/>
    <property type="match status" value="1"/>
</dbReference>
<dbReference type="GO" id="GO:0007095">
    <property type="term" value="P:mitotic G2 DNA damage checkpoint signaling"/>
    <property type="evidence" value="ECO:0007669"/>
    <property type="project" value="TreeGrafter"/>
</dbReference>
<dbReference type="GO" id="GO:0005634">
    <property type="term" value="C:nucleus"/>
    <property type="evidence" value="ECO:0007669"/>
    <property type="project" value="UniProtKB-SubCell"/>
</dbReference>
<dbReference type="AlphaFoldDB" id="A0A177AYJ5"/>
<dbReference type="Gene3D" id="3.40.50.10190">
    <property type="entry name" value="BRCT domain"/>
    <property type="match status" value="5"/>
</dbReference>
<protein>
    <recommendedName>
        <fullName evidence="9">BRCT domain-containing protein</fullName>
    </recommendedName>
</protein>
<evidence type="ECO:0000313" key="10">
    <source>
        <dbReference type="EMBL" id="OAF66254.1"/>
    </source>
</evidence>
<keyword evidence="7" id="KW-0206">Cytoskeleton</keyword>
<dbReference type="SUPFAM" id="SSF52113">
    <property type="entry name" value="BRCT domain"/>
    <property type="match status" value="4"/>
</dbReference>
<evidence type="ECO:0000256" key="4">
    <source>
        <dbReference type="ARBA" id="ARBA00022737"/>
    </source>
</evidence>
<evidence type="ECO:0000256" key="2">
    <source>
        <dbReference type="ARBA" id="ARBA00004300"/>
    </source>
</evidence>
<sequence>NLNELKIIVKEEWLQITNQTCRKYVKFMPKRVEQCYRAKGGHTSEKYNHAKTWGKKIFIVSASWIHSSIDANHRIEEFKFKVDEIKEKVLNSDFSILKAPIIDSGSNIYNDNSSSTIIDDTFVPKHVIKTNGIILANISSEPDVSDVADTMDHIMNQYVLNSKIDESNQILDKNEDYKIYETPLEKLNITESLRPTIQKLDFTETEEKIKSTPKEKNCNVFENDFFLNFNVEKKIGIFENCSFFLSGIGKEDNSYNKQMIISNGGKIIENSARVIADYMLLPLLISTFDKRTAKTVVNVTWLKMCIHDNVIHNPESQLIYQPIFIDKHLLIKKKIFNSVNMCFSGYNLVIRTVLMFLATKICGGHCSDNLYKNVDGDVQPTTVLICDHKYGAKYNAALEWGLPVVRYEWIIRSIESMKIMKFDDYLNSSNVELKLESIDEIDTACQNLNVGSIIEQFKTPTERRIKRQKIEKPLLNIVKDAINTASESFKNASNASNDQSFKDDKYENKQVVWKDPDPEKFYLSLEKNFENTTISPRKSQKVFKMLSQVEKSEQTKVFMFSLIDETKKNKFIKFLNQHGFKTLDEKVFNVDCTHLIANKSIQNDKFLIAMALGKWIVKSLYIDDCLKENCILDETKYEWGWNSKNDLAISAMKWRKYMQLPGNENKGAFYGWIVLIVSNNAHLTRYKRIIECGKGKVYTNIEAQIIINCTHILTENVSDEQIKQISNFKEKTYKIDYLSTYLKRCEPKMYL</sequence>
<dbReference type="InterPro" id="IPR036397">
    <property type="entry name" value="RNaseH_sf"/>
</dbReference>
<accession>A0A177AYJ5</accession>
<dbReference type="GO" id="GO:0003676">
    <property type="term" value="F:nucleic acid binding"/>
    <property type="evidence" value="ECO:0007669"/>
    <property type="project" value="InterPro"/>
</dbReference>
<proteinExistence type="predicted"/>
<dbReference type="GO" id="GO:0005813">
    <property type="term" value="C:centrosome"/>
    <property type="evidence" value="ECO:0007669"/>
    <property type="project" value="UniProtKB-SubCell"/>
</dbReference>
<reference evidence="10 11" key="1">
    <citation type="submission" date="2016-04" db="EMBL/GenBank/DDBJ databases">
        <title>The genome of Intoshia linei affirms orthonectids as highly simplified spiralians.</title>
        <authorList>
            <person name="Mikhailov K.V."/>
            <person name="Slusarev G.S."/>
            <person name="Nikitin M.A."/>
            <person name="Logacheva M.D."/>
            <person name="Penin A."/>
            <person name="Aleoshin V."/>
            <person name="Panchin Y.V."/>
        </authorList>
    </citation>
    <scope>NUCLEOTIDE SEQUENCE [LARGE SCALE GENOMIC DNA]</scope>
    <source>
        <strain evidence="10">Intl2013</strain>
        <tissue evidence="10">Whole animal</tissue>
    </source>
</reference>
<dbReference type="Pfam" id="PF12738">
    <property type="entry name" value="PTCB-BRCT"/>
    <property type="match status" value="1"/>
</dbReference>
<dbReference type="EMBL" id="LWCA01000988">
    <property type="protein sequence ID" value="OAF66254.1"/>
    <property type="molecule type" value="Genomic_DNA"/>
</dbReference>
<keyword evidence="4" id="KW-0677">Repeat</keyword>
<keyword evidence="8" id="KW-0539">Nucleus</keyword>
<keyword evidence="11" id="KW-1185">Reference proteome</keyword>
<dbReference type="InterPro" id="IPR057595">
    <property type="entry name" value="TopB1_SLF1_BRCT"/>
</dbReference>
<feature type="domain" description="BRCT" evidence="9">
    <location>
        <begin position="557"/>
        <end position="639"/>
    </location>
</feature>